<dbReference type="SMART" id="SM01008">
    <property type="entry name" value="Ald_Xan_dh_C"/>
    <property type="match status" value="1"/>
</dbReference>
<dbReference type="SUPFAM" id="SSF56003">
    <property type="entry name" value="Molybdenum cofactor-binding domain"/>
    <property type="match status" value="1"/>
</dbReference>
<dbReference type="RefSeq" id="WP_134217243.1">
    <property type="nucleotide sequence ID" value="NZ_QFGA01000001.1"/>
</dbReference>
<dbReference type="NCBIfam" id="NF045668">
    <property type="entry name" value="pterin_aldehy"/>
    <property type="match status" value="1"/>
</dbReference>
<dbReference type="SUPFAM" id="SSF54292">
    <property type="entry name" value="2Fe-2S ferredoxin-like"/>
    <property type="match status" value="1"/>
</dbReference>
<dbReference type="AlphaFoldDB" id="A0A4Y7RJQ8"/>
<dbReference type="Pfam" id="PF01799">
    <property type="entry name" value="Fer2_2"/>
    <property type="match status" value="1"/>
</dbReference>
<dbReference type="PROSITE" id="PS00197">
    <property type="entry name" value="2FE2S_FER_1"/>
    <property type="match status" value="1"/>
</dbReference>
<dbReference type="InterPro" id="IPR016208">
    <property type="entry name" value="Ald_Oxase/xanthine_DH-like"/>
</dbReference>
<dbReference type="InterPro" id="IPR037165">
    <property type="entry name" value="AldOxase/xan_DH_Mopterin-bd_sf"/>
</dbReference>
<dbReference type="EMBL" id="QFGA01000001">
    <property type="protein sequence ID" value="TEB08567.1"/>
    <property type="molecule type" value="Genomic_DNA"/>
</dbReference>
<dbReference type="GO" id="GO:0051537">
    <property type="term" value="F:2 iron, 2 sulfur cluster binding"/>
    <property type="evidence" value="ECO:0007669"/>
    <property type="project" value="InterPro"/>
</dbReference>
<name>A0A4Y7RJQ8_9FIRM</name>
<evidence type="ECO:0000313" key="7">
    <source>
        <dbReference type="EMBL" id="TEB08567.1"/>
    </source>
</evidence>
<accession>A0A4Y7RJQ8</accession>
<dbReference type="Gene3D" id="3.10.20.30">
    <property type="match status" value="1"/>
</dbReference>
<dbReference type="EC" id="1.2.99.7" evidence="7"/>
<keyword evidence="5" id="KW-0408">Iron</keyword>
<dbReference type="Pfam" id="PF20256">
    <property type="entry name" value="MoCoBD_2"/>
    <property type="match status" value="1"/>
</dbReference>
<reference evidence="7 8" key="1">
    <citation type="journal article" date="2018" name="Environ. Microbiol.">
        <title>Novel energy conservation strategies and behaviour of Pelotomaculum schinkii driving syntrophic propionate catabolism.</title>
        <authorList>
            <person name="Hidalgo-Ahumada C.A.P."/>
            <person name="Nobu M.K."/>
            <person name="Narihiro T."/>
            <person name="Tamaki H."/>
            <person name="Liu W.T."/>
            <person name="Kamagata Y."/>
            <person name="Stams A.J.M."/>
            <person name="Imachi H."/>
            <person name="Sousa D.Z."/>
        </authorList>
    </citation>
    <scope>NUCLEOTIDE SEQUENCE [LARGE SCALE GENOMIC DNA]</scope>
    <source>
        <strain evidence="7 8">HH</strain>
    </source>
</reference>
<dbReference type="PIRSF" id="PIRSF000127">
    <property type="entry name" value="Xanthine_DH"/>
    <property type="match status" value="1"/>
</dbReference>
<dbReference type="InterPro" id="IPR001041">
    <property type="entry name" value="2Fe-2S_ferredoxin-type"/>
</dbReference>
<keyword evidence="4 7" id="KW-0560">Oxidoreductase</keyword>
<dbReference type="Gene3D" id="3.90.1170.50">
    <property type="entry name" value="Aldehyde oxidase/xanthine dehydrogenase, a/b hammerhead"/>
    <property type="match status" value="1"/>
</dbReference>
<dbReference type="SUPFAM" id="SSF54665">
    <property type="entry name" value="CO dehydrogenase molybdoprotein N-domain-like"/>
    <property type="match status" value="1"/>
</dbReference>
<dbReference type="InterPro" id="IPR046867">
    <property type="entry name" value="AldOxase/xan_DH_MoCoBD2"/>
</dbReference>
<dbReference type="Gene3D" id="1.10.150.120">
    <property type="entry name" value="[2Fe-2S]-binding domain"/>
    <property type="match status" value="1"/>
</dbReference>
<comment type="similarity">
    <text evidence="1">Belongs to the xanthine dehydrogenase family.</text>
</comment>
<evidence type="ECO:0000259" key="6">
    <source>
        <dbReference type="PROSITE" id="PS51085"/>
    </source>
</evidence>
<evidence type="ECO:0000313" key="8">
    <source>
        <dbReference type="Proteomes" id="UP000298324"/>
    </source>
</evidence>
<dbReference type="InterPro" id="IPR000674">
    <property type="entry name" value="Ald_Oxase/Xan_DH_a/b"/>
</dbReference>
<dbReference type="PANTHER" id="PTHR11908">
    <property type="entry name" value="XANTHINE DEHYDROGENASE"/>
    <property type="match status" value="1"/>
</dbReference>
<dbReference type="InterPro" id="IPR054705">
    <property type="entry name" value="Mop"/>
</dbReference>
<organism evidence="7 8">
    <name type="scientific">Pelotomaculum schinkii</name>
    <dbReference type="NCBI Taxonomy" id="78350"/>
    <lineage>
        <taxon>Bacteria</taxon>
        <taxon>Bacillati</taxon>
        <taxon>Bacillota</taxon>
        <taxon>Clostridia</taxon>
        <taxon>Eubacteriales</taxon>
        <taxon>Desulfotomaculaceae</taxon>
        <taxon>Pelotomaculum</taxon>
    </lineage>
</organism>
<evidence type="ECO:0000256" key="5">
    <source>
        <dbReference type="ARBA" id="ARBA00023004"/>
    </source>
</evidence>
<dbReference type="Pfam" id="PF02738">
    <property type="entry name" value="MoCoBD_1"/>
    <property type="match status" value="1"/>
</dbReference>
<proteinExistence type="inferred from homology"/>
<dbReference type="Proteomes" id="UP000298324">
    <property type="component" value="Unassembled WGS sequence"/>
</dbReference>
<dbReference type="InterPro" id="IPR008274">
    <property type="entry name" value="AldOxase/xan_DH_MoCoBD1"/>
</dbReference>
<dbReference type="Pfam" id="PF00111">
    <property type="entry name" value="Fer2"/>
    <property type="match status" value="1"/>
</dbReference>
<feature type="domain" description="2Fe-2S ferredoxin-type" evidence="6">
    <location>
        <begin position="4"/>
        <end position="81"/>
    </location>
</feature>
<keyword evidence="2" id="KW-0500">Molybdenum</keyword>
<dbReference type="InterPro" id="IPR006058">
    <property type="entry name" value="2Fe2S_fd_BS"/>
</dbReference>
<sequence length="950" mass="102816">MALRKIWLNLNGADRMMVCDPEKDTLADVLRRVGLTGVKLGCKTGQCGVCSVILEGEVVRSCIKKIKDVPDFSKIVTIEGIGTPTNLHPLQQAWITYGGVQCGFCSPGFIVSAKGLLDQNPNPTREEVRHWFTVHRNACRCTGWKPLVDAVMEAAKVMRGEATMEDITFKAPPDGRIYGTNVPRPAALAKVTGLCDYGDDIKLKMPPGTLHLAIVQPGLNHAVIKGIDCSEAEKMPGVVKVITSKDIKGTNRIMLPVAHPRSKADGFERPIIADTKVFRYGDVVAVVAAETEERARAAAKKVKLDLEELPAYMSYLDAVAPGATEIHEGIPNEYLRMPLFKGEDTRDVLAESDYVVEGSFYSTSQPHLIMEPDVTQAYIDEDGNVCIHNKTLALLFPLITLAPGLGLPDGKIRVIENPTGASFGSSISPASSALAAACTLALDGAPVTLTMSYAEHNAFSGKRAAHYSNARMGCDKNGKITGFEFDFAYDHGAYTEMAAILASKAIRFAGFSYNIPNVRALARVGFSNQTFGTAYRSYGNSQAYTMSEAIVDMLAEKAGIDPFEFRYINLARPGDTNINSYPFKEYPFTTLMDRLRPLYEEAKARAEAQSTPEKKRGVGLAFGGYNVTGGPADHAEVALELNEDGTITHYNTWEDQGQGGDVGTLVLTHESLRELNLDYRQIKLVQNDTAQCPQTGPAGANRSHYMAGNATINAAKKLLNAMRKDDGTYRTHAEMVAEGIPTKYLGVFDTTDITVDLDPNTGVGDPTPVYNYAVFLAEVEVEVATGKTKVVAMKMIYDIGAIGSIQAVEGQAYGALTHSIGFALSEKYIDNNKYSSLVRCGFLYADDIPDDIYLESVPSPRKTAPFGSVGCCEGFQSAGHVAVINAINNAAGVRIYDLPATPDKVKAAMEAKAQGKELKPEKYFLGSDLFEALDDIAENPVESTGPDMAL</sequence>
<dbReference type="SUPFAM" id="SSF47741">
    <property type="entry name" value="CO dehydrogenase ISP C-domain like"/>
    <property type="match status" value="1"/>
</dbReference>
<dbReference type="InterPro" id="IPR036856">
    <property type="entry name" value="Ald_Oxase/Xan_DH_a/b_sf"/>
</dbReference>
<protein>
    <submittedName>
        <fullName evidence="7">Aldehyde oxidoreductase</fullName>
        <ecNumber evidence="7">1.2.99.7</ecNumber>
    </submittedName>
</protein>
<evidence type="ECO:0000256" key="3">
    <source>
        <dbReference type="ARBA" id="ARBA00022723"/>
    </source>
</evidence>
<dbReference type="InterPro" id="IPR036010">
    <property type="entry name" value="2Fe-2S_ferredoxin-like_sf"/>
</dbReference>
<dbReference type="Pfam" id="PF01315">
    <property type="entry name" value="Ald_Xan_dh_C"/>
    <property type="match status" value="1"/>
</dbReference>
<dbReference type="InterPro" id="IPR002888">
    <property type="entry name" value="2Fe-2S-bd"/>
</dbReference>
<evidence type="ECO:0000256" key="2">
    <source>
        <dbReference type="ARBA" id="ARBA00022505"/>
    </source>
</evidence>
<dbReference type="CDD" id="cd00207">
    <property type="entry name" value="fer2"/>
    <property type="match status" value="1"/>
</dbReference>
<evidence type="ECO:0000256" key="1">
    <source>
        <dbReference type="ARBA" id="ARBA00006849"/>
    </source>
</evidence>
<dbReference type="PROSITE" id="PS51085">
    <property type="entry name" value="2FE2S_FER_2"/>
    <property type="match status" value="1"/>
</dbReference>
<comment type="caution">
    <text evidence="7">The sequence shown here is derived from an EMBL/GenBank/DDBJ whole genome shotgun (WGS) entry which is preliminary data.</text>
</comment>
<dbReference type="GO" id="GO:0005506">
    <property type="term" value="F:iron ion binding"/>
    <property type="evidence" value="ECO:0007669"/>
    <property type="project" value="InterPro"/>
</dbReference>
<keyword evidence="3" id="KW-0479">Metal-binding</keyword>
<dbReference type="Gene3D" id="3.30.365.10">
    <property type="entry name" value="Aldehyde oxidase/xanthine dehydrogenase, molybdopterin binding domain"/>
    <property type="match status" value="4"/>
</dbReference>
<dbReference type="InterPro" id="IPR036884">
    <property type="entry name" value="2Fe-2S-bd_dom_sf"/>
</dbReference>
<gene>
    <name evidence="7" type="primary">mop_3</name>
    <name evidence="7" type="ORF">Psch_02131</name>
</gene>
<evidence type="ECO:0000256" key="4">
    <source>
        <dbReference type="ARBA" id="ARBA00023002"/>
    </source>
</evidence>
<dbReference type="InterPro" id="IPR012675">
    <property type="entry name" value="Beta-grasp_dom_sf"/>
</dbReference>
<dbReference type="GO" id="GO:0033727">
    <property type="term" value="F:aldehyde dehydrogenase (FAD-independent) activity"/>
    <property type="evidence" value="ECO:0007669"/>
    <property type="project" value="UniProtKB-EC"/>
</dbReference>
<dbReference type="PANTHER" id="PTHR11908:SF132">
    <property type="entry name" value="ALDEHYDE OXIDASE 1-RELATED"/>
    <property type="match status" value="1"/>
</dbReference>
<keyword evidence="8" id="KW-1185">Reference proteome</keyword>